<accession>W7U131</accession>
<comment type="caution">
    <text evidence="1">The sequence shown here is derived from an EMBL/GenBank/DDBJ whole genome shotgun (WGS) entry which is preliminary data.</text>
</comment>
<gene>
    <name evidence="1" type="ORF">Naga_100449g5</name>
</gene>
<sequence length="72" mass="8275">MLKWVYTACFYLDAGVVRLCEIMAGMILEKDHARIASLRGPTPSLARKRLRVYVVSPPCRCMTCAMFFFNVR</sequence>
<proteinExistence type="predicted"/>
<name>W7U131_9STRA</name>
<dbReference type="EMBL" id="AZIL01000159">
    <property type="protein sequence ID" value="EWM29468.1"/>
    <property type="molecule type" value="Genomic_DNA"/>
</dbReference>
<reference evidence="1 2" key="1">
    <citation type="journal article" date="2014" name="Mol. Plant">
        <title>Chromosome Scale Genome Assembly and Transcriptome Profiling of Nannochloropsis gaditana in Nitrogen Depletion.</title>
        <authorList>
            <person name="Corteggiani Carpinelli E."/>
            <person name="Telatin A."/>
            <person name="Vitulo N."/>
            <person name="Forcato C."/>
            <person name="D'Angelo M."/>
            <person name="Schiavon R."/>
            <person name="Vezzi A."/>
            <person name="Giacometti G.M."/>
            <person name="Morosinotto T."/>
            <person name="Valle G."/>
        </authorList>
    </citation>
    <scope>NUCLEOTIDE SEQUENCE [LARGE SCALE GENOMIC DNA]</scope>
    <source>
        <strain evidence="1 2">B-31</strain>
    </source>
</reference>
<evidence type="ECO:0000313" key="2">
    <source>
        <dbReference type="Proteomes" id="UP000019335"/>
    </source>
</evidence>
<protein>
    <submittedName>
        <fullName evidence="1">Uncharacterized protein</fullName>
    </submittedName>
</protein>
<dbReference type="Proteomes" id="UP000019335">
    <property type="component" value="Chromosome 3"/>
</dbReference>
<dbReference type="AlphaFoldDB" id="W7U131"/>
<organism evidence="1 2">
    <name type="scientific">Nannochloropsis gaditana</name>
    <dbReference type="NCBI Taxonomy" id="72520"/>
    <lineage>
        <taxon>Eukaryota</taxon>
        <taxon>Sar</taxon>
        <taxon>Stramenopiles</taxon>
        <taxon>Ochrophyta</taxon>
        <taxon>Eustigmatophyceae</taxon>
        <taxon>Eustigmatales</taxon>
        <taxon>Monodopsidaceae</taxon>
        <taxon>Nannochloropsis</taxon>
    </lineage>
</organism>
<evidence type="ECO:0000313" key="1">
    <source>
        <dbReference type="EMBL" id="EWM29468.1"/>
    </source>
</evidence>
<keyword evidence="2" id="KW-1185">Reference proteome</keyword>